<dbReference type="InterPro" id="IPR042345">
    <property type="entry name" value="Btbd7"/>
</dbReference>
<dbReference type="Proteomes" id="UP000837857">
    <property type="component" value="Chromosome 30"/>
</dbReference>
<dbReference type="SUPFAM" id="SSF54695">
    <property type="entry name" value="POZ domain"/>
    <property type="match status" value="2"/>
</dbReference>
<dbReference type="PANTHER" id="PTHR16064:SF3">
    <property type="entry name" value="BTB_POZ DOMAIN-CONTAINING PROTEIN 7"/>
    <property type="match status" value="1"/>
</dbReference>
<dbReference type="InterPro" id="IPR011705">
    <property type="entry name" value="BACK"/>
</dbReference>
<feature type="compositionally biased region" description="Low complexity" evidence="1">
    <location>
        <begin position="373"/>
        <end position="388"/>
    </location>
</feature>
<dbReference type="PANTHER" id="PTHR16064">
    <property type="entry name" value="BTB POZ DOMAIN CONTAINING 7"/>
    <property type="match status" value="1"/>
</dbReference>
<dbReference type="EMBL" id="OW152842">
    <property type="protein sequence ID" value="CAH2064767.1"/>
    <property type="molecule type" value="Genomic_DNA"/>
</dbReference>
<feature type="compositionally biased region" description="Pro residues" evidence="1">
    <location>
        <begin position="1093"/>
        <end position="1108"/>
    </location>
</feature>
<evidence type="ECO:0000256" key="1">
    <source>
        <dbReference type="SAM" id="MobiDB-lite"/>
    </source>
</evidence>
<dbReference type="InterPro" id="IPR000210">
    <property type="entry name" value="BTB/POZ_dom"/>
</dbReference>
<feature type="compositionally biased region" description="Basic and acidic residues" evidence="1">
    <location>
        <begin position="839"/>
        <end position="858"/>
    </location>
</feature>
<feature type="region of interest" description="Disordered" evidence="1">
    <location>
        <begin position="1068"/>
        <end position="1123"/>
    </location>
</feature>
<feature type="compositionally biased region" description="Low complexity" evidence="1">
    <location>
        <begin position="943"/>
        <end position="955"/>
    </location>
</feature>
<feature type="region of interest" description="Disordered" evidence="1">
    <location>
        <begin position="757"/>
        <end position="858"/>
    </location>
</feature>
<dbReference type="SMART" id="SM00875">
    <property type="entry name" value="BACK"/>
    <property type="match status" value="1"/>
</dbReference>
<feature type="compositionally biased region" description="Low complexity" evidence="1">
    <location>
        <begin position="1073"/>
        <end position="1092"/>
    </location>
</feature>
<dbReference type="PROSITE" id="PS50097">
    <property type="entry name" value="BTB"/>
    <property type="match status" value="2"/>
</dbReference>
<feature type="domain" description="BTB" evidence="2">
    <location>
        <begin position="291"/>
        <end position="369"/>
    </location>
</feature>
<organism evidence="3 4">
    <name type="scientific">Iphiclides podalirius</name>
    <name type="common">scarce swallowtail</name>
    <dbReference type="NCBI Taxonomy" id="110791"/>
    <lineage>
        <taxon>Eukaryota</taxon>
        <taxon>Metazoa</taxon>
        <taxon>Ecdysozoa</taxon>
        <taxon>Arthropoda</taxon>
        <taxon>Hexapoda</taxon>
        <taxon>Insecta</taxon>
        <taxon>Pterygota</taxon>
        <taxon>Neoptera</taxon>
        <taxon>Endopterygota</taxon>
        <taxon>Lepidoptera</taxon>
        <taxon>Glossata</taxon>
        <taxon>Ditrysia</taxon>
        <taxon>Papilionoidea</taxon>
        <taxon>Papilionidae</taxon>
        <taxon>Papilioninae</taxon>
        <taxon>Iphiclides</taxon>
    </lineage>
</organism>
<gene>
    <name evidence="3" type="ORF">IPOD504_LOCUS12888</name>
</gene>
<feature type="region of interest" description="Disordered" evidence="1">
    <location>
        <begin position="892"/>
        <end position="973"/>
    </location>
</feature>
<evidence type="ECO:0000313" key="3">
    <source>
        <dbReference type="EMBL" id="CAH2064767.1"/>
    </source>
</evidence>
<feature type="compositionally biased region" description="Low complexity" evidence="1">
    <location>
        <begin position="818"/>
        <end position="831"/>
    </location>
</feature>
<dbReference type="Pfam" id="PF00651">
    <property type="entry name" value="BTB"/>
    <property type="match status" value="1"/>
</dbReference>
<evidence type="ECO:0000313" key="4">
    <source>
        <dbReference type="Proteomes" id="UP000837857"/>
    </source>
</evidence>
<feature type="compositionally biased region" description="Basic and acidic residues" evidence="1">
    <location>
        <begin position="757"/>
        <end position="777"/>
    </location>
</feature>
<feature type="region of interest" description="Disordered" evidence="1">
    <location>
        <begin position="372"/>
        <end position="403"/>
    </location>
</feature>
<feature type="non-terminal residue" evidence="3">
    <location>
        <position position="1123"/>
    </location>
</feature>
<evidence type="ECO:0000259" key="2">
    <source>
        <dbReference type="PROSITE" id="PS50097"/>
    </source>
</evidence>
<sequence length="1123" mass="119223">MSRLLCCLRARRHDMGAALSQPQEGEACDGAAEPVAPPTMADVIRERKKKAGGAALGTLRRRIVAAARRPRDSRPDRGCEHGRFIRSVVSSWRLAEVFVLCEQLEAGAALRDLATQAELAREPAAALHADLAAAHRDGWWCDVELVGAGWSVAAHRAVLAARCSYFRELLQRYPNLCRVPLEGVGASLSKEEAELAVLALYAGPSVCRTPPCDRCCKWERSTKAESDLDIISGESTLSRRGAVCGCSCGGGGGGGGAARGRGVRRLAELLGFSLDTLHRDMKYLLDSGEQSDMRLVFRLEGCGAAYGFRAALELPCHRLVLAARSRFFRGVLSRGGAGGAVCADERVLPRRFARALLHAAYTDQVDLGLIGRGSSSPSSTGSTGSGPTQAWGGVSRSSPRPTSTSALDDAFQLYEIARFLEMAIAVQGCEDAIAEALAPDTLAHVLRWAAQPHASPWVHRQAMRYLRDEFPAVMAHAASARLPRQALAAALASPFLQASEAQALRALLRWAERAPAPKHAPEQREPNVVWHTAHAASRRGARRREAGEGALREALAALLPLVRLEHLPPDCELVAQALRRGALAQPPSHMLDGGGGKDAWLARGAARPPRCFLPYLDEIKALLEDQAVPEAELARVRRARYLHRIPDTLYMVAAARNGAGSGASAASGGGVGGGAASGGGVGAGGAAGAEALCVSPRVLGSLRARVRELRAAPPALRALELHASDPRLVHQQIALRAVREMSLPDSCAELLLDCDDGSEKESAGEEGWECAREEWGEARGPSAGERRERHERRGRRERRDSAGGAERPPPDLDLDCCRSAGGSLRSAGSARPPAVFLQAERDTPASCRRELPPRPDAHRSVRARLSACVPDVAMAPNANTHLLTARDYIYAPHQPQPQPQPHQPHQPHLPLQHQPLRPPEYGGAILQLDLGDGATHTPRPGSRAQRNAGRQQQQRDSTHSAAQPSARARSEDEELRAAIELSVMRAYSSLAGASAARCRPYADLLPHEFAGVRSRATPSPSALSAGSVGNVGVGAAGGVGVGGAPGVGNVGGAGGSGAMARRRLDRLTPPPRLSLGLAGAASLGSGSRSATPSPTPNPTPTPTPNPTPRRPRDYAPYRHHDYR</sequence>
<dbReference type="Gene3D" id="3.30.710.10">
    <property type="entry name" value="Potassium Channel Kv1.1, Chain A"/>
    <property type="match status" value="2"/>
</dbReference>
<feature type="compositionally biased region" description="Low complexity" evidence="1">
    <location>
        <begin position="906"/>
        <end position="915"/>
    </location>
</feature>
<name>A0ABN8ITM1_9NEOP</name>
<protein>
    <recommendedName>
        <fullName evidence="2">BTB domain-containing protein</fullName>
    </recommendedName>
</protein>
<reference evidence="3" key="1">
    <citation type="submission" date="2022-03" db="EMBL/GenBank/DDBJ databases">
        <authorList>
            <person name="Martin H S."/>
        </authorList>
    </citation>
    <scope>NUCLEOTIDE SEQUENCE</scope>
</reference>
<keyword evidence="4" id="KW-1185">Reference proteome</keyword>
<feature type="compositionally biased region" description="Pro residues" evidence="1">
    <location>
        <begin position="894"/>
        <end position="904"/>
    </location>
</feature>
<feature type="domain" description="BTB" evidence="2">
    <location>
        <begin position="141"/>
        <end position="203"/>
    </location>
</feature>
<proteinExistence type="predicted"/>
<feature type="compositionally biased region" description="Basic and acidic residues" evidence="1">
    <location>
        <begin position="1110"/>
        <end position="1123"/>
    </location>
</feature>
<dbReference type="Gene3D" id="1.25.40.420">
    <property type="match status" value="1"/>
</dbReference>
<accession>A0ABN8ITM1</accession>
<dbReference type="InterPro" id="IPR011333">
    <property type="entry name" value="SKP1/BTB/POZ_sf"/>
</dbReference>